<keyword evidence="2" id="KW-1185">Reference proteome</keyword>
<name>A0A2U2HJN3_9BURK</name>
<dbReference type="AlphaFoldDB" id="A0A2U2HJN3"/>
<accession>A0A2U2HJN3</accession>
<reference evidence="1 2" key="1">
    <citation type="submission" date="2018-04" db="EMBL/GenBank/DDBJ databases">
        <title>Massilia violaceinigra sp. nov., a novel purple-pigmented bacterium isolated from Tianshan glacier, Xinjiang, China.</title>
        <authorList>
            <person name="Wang H."/>
        </authorList>
    </citation>
    <scope>NUCLEOTIDE SEQUENCE [LARGE SCALE GENOMIC DNA]</scope>
    <source>
        <strain evidence="1 2">B448-2</strain>
    </source>
</reference>
<sequence>MKSLNNKTDPQLKIADAMNQFSTSTADLRDWAFAAGVRLADQNKPLLVNLAIEALLTIHTLSLWGRKRLCLCRPATRSGVGMFGAPVASYAPSWRTERRRNPRRRGNVSHVRCSPVAAMLARLSQLRRASLYRRAAELCNFVERGPQL</sequence>
<organism evidence="1 2">
    <name type="scientific">Massilia glaciei</name>
    <dbReference type="NCBI Taxonomy" id="1524097"/>
    <lineage>
        <taxon>Bacteria</taxon>
        <taxon>Pseudomonadati</taxon>
        <taxon>Pseudomonadota</taxon>
        <taxon>Betaproteobacteria</taxon>
        <taxon>Burkholderiales</taxon>
        <taxon>Oxalobacteraceae</taxon>
        <taxon>Telluria group</taxon>
        <taxon>Massilia</taxon>
    </lineage>
</organism>
<gene>
    <name evidence="1" type="ORF">C7C56_014840</name>
</gene>
<evidence type="ECO:0000313" key="2">
    <source>
        <dbReference type="Proteomes" id="UP000241421"/>
    </source>
</evidence>
<protein>
    <submittedName>
        <fullName evidence="1">Uncharacterized protein</fullName>
    </submittedName>
</protein>
<dbReference type="Proteomes" id="UP000241421">
    <property type="component" value="Unassembled WGS sequence"/>
</dbReference>
<proteinExistence type="predicted"/>
<comment type="caution">
    <text evidence="1">The sequence shown here is derived from an EMBL/GenBank/DDBJ whole genome shotgun (WGS) entry which is preliminary data.</text>
</comment>
<evidence type="ECO:0000313" key="1">
    <source>
        <dbReference type="EMBL" id="PWF47616.1"/>
    </source>
</evidence>
<dbReference type="EMBL" id="PXWF02000237">
    <property type="protein sequence ID" value="PWF47616.1"/>
    <property type="molecule type" value="Genomic_DNA"/>
</dbReference>